<dbReference type="Proteomes" id="UP000827872">
    <property type="component" value="Linkage Group LG15"/>
</dbReference>
<comment type="caution">
    <text evidence="1">The sequence shown here is derived from an EMBL/GenBank/DDBJ whole genome shotgun (WGS) entry which is preliminary data.</text>
</comment>
<dbReference type="EMBL" id="CM037628">
    <property type="protein sequence ID" value="KAH7996519.1"/>
    <property type="molecule type" value="Genomic_DNA"/>
</dbReference>
<evidence type="ECO:0000313" key="2">
    <source>
        <dbReference type="Proteomes" id="UP000827872"/>
    </source>
</evidence>
<evidence type="ECO:0000313" key="1">
    <source>
        <dbReference type="EMBL" id="KAH7996519.1"/>
    </source>
</evidence>
<protein>
    <submittedName>
        <fullName evidence="1">Uncharacterized protein</fullName>
    </submittedName>
</protein>
<name>A0ACB8EU94_9SAUR</name>
<gene>
    <name evidence="1" type="ORF">K3G42_007428</name>
</gene>
<organism evidence="1 2">
    <name type="scientific">Sphaerodactylus townsendi</name>
    <dbReference type="NCBI Taxonomy" id="933632"/>
    <lineage>
        <taxon>Eukaryota</taxon>
        <taxon>Metazoa</taxon>
        <taxon>Chordata</taxon>
        <taxon>Craniata</taxon>
        <taxon>Vertebrata</taxon>
        <taxon>Euteleostomi</taxon>
        <taxon>Lepidosauria</taxon>
        <taxon>Squamata</taxon>
        <taxon>Bifurcata</taxon>
        <taxon>Gekkota</taxon>
        <taxon>Sphaerodactylidae</taxon>
        <taxon>Sphaerodactylus</taxon>
    </lineage>
</organism>
<sequence length="121" mass="13473">MKVSFKESDLEMLGSGCPKILLTGYAPKRALSCARYGRWAANKGLWEGKEGSEEHARVGVEKGWLAVGYILIREGTGAQGSLETSRTSNLQHPVMWVKVDTTMHFVHAQRGRACRRLLMKP</sequence>
<accession>A0ACB8EU94</accession>
<reference evidence="1" key="1">
    <citation type="submission" date="2021-08" db="EMBL/GenBank/DDBJ databases">
        <title>The first chromosome-level gecko genome reveals the dynamic sex chromosomes of Neotropical dwarf geckos (Sphaerodactylidae: Sphaerodactylus).</title>
        <authorList>
            <person name="Pinto B.J."/>
            <person name="Keating S.E."/>
            <person name="Gamble T."/>
        </authorList>
    </citation>
    <scope>NUCLEOTIDE SEQUENCE</scope>
    <source>
        <strain evidence="1">TG3544</strain>
    </source>
</reference>
<keyword evidence="2" id="KW-1185">Reference proteome</keyword>
<proteinExistence type="predicted"/>